<feature type="region of interest" description="Disordered" evidence="1">
    <location>
        <begin position="1"/>
        <end position="21"/>
    </location>
</feature>
<feature type="transmembrane region" description="Helical" evidence="2">
    <location>
        <begin position="129"/>
        <end position="148"/>
    </location>
</feature>
<feature type="transmembrane region" description="Helical" evidence="2">
    <location>
        <begin position="280"/>
        <end position="302"/>
    </location>
</feature>
<name>A0A9P3PGZ8_LYOSH</name>
<dbReference type="OrthoDB" id="3031211at2759"/>
<dbReference type="Proteomes" id="UP001063166">
    <property type="component" value="Unassembled WGS sequence"/>
</dbReference>
<keyword evidence="2" id="KW-0472">Membrane</keyword>
<keyword evidence="2" id="KW-1133">Transmembrane helix</keyword>
<feature type="transmembrane region" description="Helical" evidence="2">
    <location>
        <begin position="193"/>
        <end position="213"/>
    </location>
</feature>
<evidence type="ECO:0000313" key="4">
    <source>
        <dbReference type="Proteomes" id="UP001063166"/>
    </source>
</evidence>
<accession>A0A9P3PGZ8</accession>
<evidence type="ECO:0008006" key="5">
    <source>
        <dbReference type="Google" id="ProtNLM"/>
    </source>
</evidence>
<sequence length="312" mass="34341">MIKMPANPEPASALSLRAKPSSEPFPSSILIVMSVLSCFLATAAFVSSFIQVDEHFALFIVPSTIGFLATVPYHVHLYISAQQHRRSTTHSDPIFISPLCIIYGFLLVPLWAVIFYINIQFCVGEGTPGVVVTTIWSGMEWIVLLFVAMKSIREIRAEESSEASISESQAGAVPISDQTNPPVSPMAHKPRNVYFISFVFSTLTLVFGIGISIVCLVNVITYLLTAPHHIALYISSVRPRSSHPFLSRPTHVLFALSLAGLWFGVYILDILVSPYLYQNILLGIFGGIECLYIAYLAVRSVLDSFAEGQIKL</sequence>
<comment type="caution">
    <text evidence="3">The sequence shown here is derived from an EMBL/GenBank/DDBJ whole genome shotgun (WGS) entry which is preliminary data.</text>
</comment>
<evidence type="ECO:0000313" key="3">
    <source>
        <dbReference type="EMBL" id="GLB35279.1"/>
    </source>
</evidence>
<reference evidence="3" key="1">
    <citation type="submission" date="2022-07" db="EMBL/GenBank/DDBJ databases">
        <title>The genome of Lyophyllum shimeji provides insight into the initial evolution of ectomycorrhizal fungal genome.</title>
        <authorList>
            <person name="Kobayashi Y."/>
            <person name="Shibata T."/>
            <person name="Hirakawa H."/>
            <person name="Shigenobu S."/>
            <person name="Nishiyama T."/>
            <person name="Yamada A."/>
            <person name="Hasebe M."/>
            <person name="Kawaguchi M."/>
        </authorList>
    </citation>
    <scope>NUCLEOTIDE SEQUENCE</scope>
    <source>
        <strain evidence="3">AT787</strain>
    </source>
</reference>
<organism evidence="3 4">
    <name type="scientific">Lyophyllum shimeji</name>
    <name type="common">Hon-shimeji</name>
    <name type="synonym">Tricholoma shimeji</name>
    <dbReference type="NCBI Taxonomy" id="47721"/>
    <lineage>
        <taxon>Eukaryota</taxon>
        <taxon>Fungi</taxon>
        <taxon>Dikarya</taxon>
        <taxon>Basidiomycota</taxon>
        <taxon>Agaricomycotina</taxon>
        <taxon>Agaricomycetes</taxon>
        <taxon>Agaricomycetidae</taxon>
        <taxon>Agaricales</taxon>
        <taxon>Tricholomatineae</taxon>
        <taxon>Lyophyllaceae</taxon>
        <taxon>Lyophyllum</taxon>
    </lineage>
</organism>
<gene>
    <name evidence="3" type="ORF">LshimejAT787_0208440</name>
</gene>
<evidence type="ECO:0000256" key="1">
    <source>
        <dbReference type="SAM" id="MobiDB-lite"/>
    </source>
</evidence>
<evidence type="ECO:0000256" key="2">
    <source>
        <dbReference type="SAM" id="Phobius"/>
    </source>
</evidence>
<keyword evidence="2" id="KW-0812">Transmembrane</keyword>
<protein>
    <recommendedName>
        <fullName evidence="5">Transmembrane protein</fullName>
    </recommendedName>
</protein>
<dbReference type="AlphaFoldDB" id="A0A9P3PGZ8"/>
<feature type="transmembrane region" description="Helical" evidence="2">
    <location>
        <begin position="56"/>
        <end position="75"/>
    </location>
</feature>
<feature type="transmembrane region" description="Helical" evidence="2">
    <location>
        <begin position="29"/>
        <end position="50"/>
    </location>
</feature>
<keyword evidence="4" id="KW-1185">Reference proteome</keyword>
<feature type="transmembrane region" description="Helical" evidence="2">
    <location>
        <begin position="249"/>
        <end position="268"/>
    </location>
</feature>
<feature type="transmembrane region" description="Helical" evidence="2">
    <location>
        <begin position="95"/>
        <end position="117"/>
    </location>
</feature>
<proteinExistence type="predicted"/>
<dbReference type="EMBL" id="BRPK01000002">
    <property type="protein sequence ID" value="GLB35279.1"/>
    <property type="molecule type" value="Genomic_DNA"/>
</dbReference>